<dbReference type="Proteomes" id="UP000320735">
    <property type="component" value="Unassembled WGS sequence"/>
</dbReference>
<name>A0A5C6BQL7_9PLAN</name>
<gene>
    <name evidence="1" type="ORF">CA54_25160</name>
</gene>
<reference evidence="1 2" key="1">
    <citation type="submission" date="2019-02" db="EMBL/GenBank/DDBJ databases">
        <title>Deep-cultivation of Planctomycetes and their phenomic and genomic characterization uncovers novel biology.</title>
        <authorList>
            <person name="Wiegand S."/>
            <person name="Jogler M."/>
            <person name="Boedeker C."/>
            <person name="Pinto D."/>
            <person name="Vollmers J."/>
            <person name="Rivas-Marin E."/>
            <person name="Kohn T."/>
            <person name="Peeters S.H."/>
            <person name="Heuer A."/>
            <person name="Rast P."/>
            <person name="Oberbeckmann S."/>
            <person name="Bunk B."/>
            <person name="Jeske O."/>
            <person name="Meyerdierks A."/>
            <person name="Storesund J.E."/>
            <person name="Kallscheuer N."/>
            <person name="Luecker S."/>
            <person name="Lage O.M."/>
            <person name="Pohl T."/>
            <person name="Merkel B.J."/>
            <person name="Hornburger P."/>
            <person name="Mueller R.-W."/>
            <person name="Bruemmer F."/>
            <person name="Labrenz M."/>
            <person name="Spormann A.M."/>
            <person name="Op Den Camp H."/>
            <person name="Overmann J."/>
            <person name="Amann R."/>
            <person name="Jetten M.S.M."/>
            <person name="Mascher T."/>
            <person name="Medema M.H."/>
            <person name="Devos D.P."/>
            <person name="Kaster A.-K."/>
            <person name="Ovreas L."/>
            <person name="Rohde M."/>
            <person name="Galperin M.Y."/>
            <person name="Jogler C."/>
        </authorList>
    </citation>
    <scope>NUCLEOTIDE SEQUENCE [LARGE SCALE GENOMIC DNA]</scope>
    <source>
        <strain evidence="1 2">CA54</strain>
    </source>
</reference>
<dbReference type="EMBL" id="SJPP01000001">
    <property type="protein sequence ID" value="TWU13681.1"/>
    <property type="molecule type" value="Genomic_DNA"/>
</dbReference>
<keyword evidence="2" id="KW-1185">Reference proteome</keyword>
<evidence type="ECO:0000313" key="2">
    <source>
        <dbReference type="Proteomes" id="UP000320735"/>
    </source>
</evidence>
<accession>A0A5C6BQL7</accession>
<dbReference type="AlphaFoldDB" id="A0A5C6BQL7"/>
<organism evidence="1 2">
    <name type="scientific">Symmachiella macrocystis</name>
    <dbReference type="NCBI Taxonomy" id="2527985"/>
    <lineage>
        <taxon>Bacteria</taxon>
        <taxon>Pseudomonadati</taxon>
        <taxon>Planctomycetota</taxon>
        <taxon>Planctomycetia</taxon>
        <taxon>Planctomycetales</taxon>
        <taxon>Planctomycetaceae</taxon>
        <taxon>Symmachiella</taxon>
    </lineage>
</organism>
<dbReference type="OrthoDB" id="9181378at2"/>
<dbReference type="RefSeq" id="WP_146370973.1">
    <property type="nucleotide sequence ID" value="NZ_SJPP01000001.1"/>
</dbReference>
<evidence type="ECO:0000313" key="1">
    <source>
        <dbReference type="EMBL" id="TWU13681.1"/>
    </source>
</evidence>
<sequence>MLRHPVDPKNFSLIQSIDDIARANQLPITENKTQELLLEKLTSSLREHVAHGARLHGFRTQSMFAHVAAAMGECLIIKEEDGGAFFDIAGDLKQPDFRIVTRQHGRMLVEVKNFYQKKPHKKYTIKGKYLHSLKEYAKLNEIPLKIAIYWARWGCWTLLEANRLDVNTPTIEITMDYAFKHNEMSLLGDHMIGTVPPLSLRVYADKDKPRNLSANGKTLFTVKKACVCADDIEVVDPLEERITWFLILNGTWNDIFEYASVTDNLLNYLDMQLRPELPNDEASNQEPFTIIGTMSQMISNQYKLSTSPNGPITSLIPNQQPDEFGILIPHDYVGKTLKLWRLYQQTDSTVSPEVKNKE</sequence>
<protein>
    <submittedName>
        <fullName evidence="1">Uncharacterized protein</fullName>
    </submittedName>
</protein>
<comment type="caution">
    <text evidence="1">The sequence shown here is derived from an EMBL/GenBank/DDBJ whole genome shotgun (WGS) entry which is preliminary data.</text>
</comment>
<proteinExistence type="predicted"/>